<dbReference type="STRING" id="151549.A0A4C1ZRI4"/>
<evidence type="ECO:0000259" key="1">
    <source>
        <dbReference type="Pfam" id="PF17919"/>
    </source>
</evidence>
<dbReference type="GO" id="GO:0071897">
    <property type="term" value="P:DNA biosynthetic process"/>
    <property type="evidence" value="ECO:0007669"/>
    <property type="project" value="UniProtKB-ARBA"/>
</dbReference>
<dbReference type="GO" id="GO:0003824">
    <property type="term" value="F:catalytic activity"/>
    <property type="evidence" value="ECO:0007669"/>
    <property type="project" value="UniProtKB-KW"/>
</dbReference>
<dbReference type="PANTHER" id="PTHR37984:SF13">
    <property type="entry name" value="RIBONUCLEASE H"/>
    <property type="match status" value="1"/>
</dbReference>
<gene>
    <name evidence="2" type="ORF">EVAR_18020_1</name>
</gene>
<dbReference type="Gene3D" id="3.10.10.10">
    <property type="entry name" value="HIV Type 1 Reverse Transcriptase, subunit A, domain 1"/>
    <property type="match status" value="1"/>
</dbReference>
<dbReference type="Gene3D" id="3.30.70.270">
    <property type="match status" value="1"/>
</dbReference>
<organism evidence="2 3">
    <name type="scientific">Eumeta variegata</name>
    <name type="common">Bagworm moth</name>
    <name type="synonym">Eumeta japonica</name>
    <dbReference type="NCBI Taxonomy" id="151549"/>
    <lineage>
        <taxon>Eukaryota</taxon>
        <taxon>Metazoa</taxon>
        <taxon>Ecdysozoa</taxon>
        <taxon>Arthropoda</taxon>
        <taxon>Hexapoda</taxon>
        <taxon>Insecta</taxon>
        <taxon>Pterygota</taxon>
        <taxon>Neoptera</taxon>
        <taxon>Endopterygota</taxon>
        <taxon>Lepidoptera</taxon>
        <taxon>Glossata</taxon>
        <taxon>Ditrysia</taxon>
        <taxon>Tineoidea</taxon>
        <taxon>Psychidae</taxon>
        <taxon>Oiketicinae</taxon>
        <taxon>Eumeta</taxon>
    </lineage>
</organism>
<dbReference type="Pfam" id="PF17919">
    <property type="entry name" value="RT_RNaseH_2"/>
    <property type="match status" value="1"/>
</dbReference>
<dbReference type="AlphaFoldDB" id="A0A4C1ZRI4"/>
<dbReference type="Proteomes" id="UP000299102">
    <property type="component" value="Unassembled WGS sequence"/>
</dbReference>
<sequence>MMPSHNYHQPALTVNKLKLGSFASSQKRSAARFYRGAVSSERGERSREAGRRFSAAAGYARPLPLALRVPVVKELEPMQRERTIVKVENRGYGTPIVPVIKKYGNICICGDYKITTNPRLKRDPCPLAHIEQIFAALSDGKLFSKIDLANAYQQVGLDKESQAHTAVSTHVGTFRYNRTPFGFELYTREILKNDRKYFSGTPGTTVLLDDICFTGRDMDEHIDNLRTVPTRLQNAGLRIELSNQRVLAHYDLRMLLVLSVDSSAYGPGDVLARRYPDGSERAVCYPSRSLNDAEKSYSLDIKRR</sequence>
<comment type="caution">
    <text evidence="2">The sequence shown here is derived from an EMBL/GenBank/DDBJ whole genome shotgun (WGS) entry which is preliminary data.</text>
</comment>
<keyword evidence="3" id="KW-1185">Reference proteome</keyword>
<reference evidence="2 3" key="1">
    <citation type="journal article" date="2019" name="Commun. Biol.">
        <title>The bagworm genome reveals a unique fibroin gene that provides high tensile strength.</title>
        <authorList>
            <person name="Kono N."/>
            <person name="Nakamura H."/>
            <person name="Ohtoshi R."/>
            <person name="Tomita M."/>
            <person name="Numata K."/>
            <person name="Arakawa K."/>
        </authorList>
    </citation>
    <scope>NUCLEOTIDE SEQUENCE [LARGE SCALE GENOMIC DNA]</scope>
</reference>
<dbReference type="SUPFAM" id="SSF56672">
    <property type="entry name" value="DNA/RNA polymerases"/>
    <property type="match status" value="1"/>
</dbReference>
<dbReference type="EMBL" id="BGZK01001995">
    <property type="protein sequence ID" value="GBP89353.1"/>
    <property type="molecule type" value="Genomic_DNA"/>
</dbReference>
<feature type="domain" description="Reverse transcriptase/retrotransposon-derived protein RNase H-like" evidence="1">
    <location>
        <begin position="238"/>
        <end position="298"/>
    </location>
</feature>
<evidence type="ECO:0000313" key="3">
    <source>
        <dbReference type="Proteomes" id="UP000299102"/>
    </source>
</evidence>
<dbReference type="InterPro" id="IPR043502">
    <property type="entry name" value="DNA/RNA_pol_sf"/>
</dbReference>
<accession>A0A4C1ZRI4</accession>
<dbReference type="OrthoDB" id="5985335at2759"/>
<evidence type="ECO:0000313" key="2">
    <source>
        <dbReference type="EMBL" id="GBP89353.1"/>
    </source>
</evidence>
<name>A0A4C1ZRI4_EUMVA</name>
<dbReference type="CDD" id="cd01647">
    <property type="entry name" value="RT_LTR"/>
    <property type="match status" value="1"/>
</dbReference>
<protein>
    <submittedName>
        <fullName evidence="2">Uncharacterized protein K02A2.6</fullName>
    </submittedName>
</protein>
<proteinExistence type="predicted"/>
<dbReference type="InterPro" id="IPR043128">
    <property type="entry name" value="Rev_trsase/Diguanyl_cyclase"/>
</dbReference>
<dbReference type="InterPro" id="IPR041577">
    <property type="entry name" value="RT_RNaseH_2"/>
</dbReference>
<dbReference type="PANTHER" id="PTHR37984">
    <property type="entry name" value="PROTEIN CBG26694"/>
    <property type="match status" value="1"/>
</dbReference>
<dbReference type="InterPro" id="IPR050951">
    <property type="entry name" value="Retrovirus_Pol_polyprotein"/>
</dbReference>